<sequence length="181" mass="20907">RECTERLACWFGYSSRLLGDLSKGFARFAPRLIAEHCYRGRYMSRFCSHSERGSSQIKRVQMPSFNPLYSYRVGSSRRNYAVLSAFAKLFGAKPSVQCSNDAGKNAGLVKDFRNTSCRLPRTLKKDEHPFHPARRCERCLRWYNEEVCRVCHPAWYDASLNARHETEVRGEEALEGKGKKQ</sequence>
<organism evidence="1 2">
    <name type="scientific">Perkinsus olseni</name>
    <name type="common">Perkinsus atlanticus</name>
    <dbReference type="NCBI Taxonomy" id="32597"/>
    <lineage>
        <taxon>Eukaryota</taxon>
        <taxon>Sar</taxon>
        <taxon>Alveolata</taxon>
        <taxon>Perkinsozoa</taxon>
        <taxon>Perkinsea</taxon>
        <taxon>Perkinsida</taxon>
        <taxon>Perkinsidae</taxon>
        <taxon>Perkinsus</taxon>
    </lineage>
</organism>
<evidence type="ECO:0000313" key="2">
    <source>
        <dbReference type="Proteomes" id="UP000553632"/>
    </source>
</evidence>
<dbReference type="AlphaFoldDB" id="A0A7J6RDM1"/>
<keyword evidence="2" id="KW-1185">Reference proteome</keyword>
<dbReference type="Proteomes" id="UP000553632">
    <property type="component" value="Unassembled WGS sequence"/>
</dbReference>
<feature type="non-terminal residue" evidence="1">
    <location>
        <position position="181"/>
    </location>
</feature>
<protein>
    <submittedName>
        <fullName evidence="1">Uncharacterized protein</fullName>
    </submittedName>
</protein>
<comment type="caution">
    <text evidence="1">The sequence shown here is derived from an EMBL/GenBank/DDBJ whole genome shotgun (WGS) entry which is preliminary data.</text>
</comment>
<accession>A0A7J6RDM1</accession>
<proteinExistence type="predicted"/>
<reference evidence="1 2" key="1">
    <citation type="submission" date="2020-04" db="EMBL/GenBank/DDBJ databases">
        <title>Perkinsus olseni comparative genomics.</title>
        <authorList>
            <person name="Bogema D.R."/>
        </authorList>
    </citation>
    <scope>NUCLEOTIDE SEQUENCE [LARGE SCALE GENOMIC DNA]</scope>
    <source>
        <strain evidence="1 2">ATCC PRA-207</strain>
    </source>
</reference>
<gene>
    <name evidence="1" type="ORF">FOZ63_034114</name>
</gene>
<name>A0A7J6RDM1_PEROL</name>
<evidence type="ECO:0000313" key="1">
    <source>
        <dbReference type="EMBL" id="KAF4718441.1"/>
    </source>
</evidence>
<dbReference type="EMBL" id="JABANO010026493">
    <property type="protein sequence ID" value="KAF4718441.1"/>
    <property type="molecule type" value="Genomic_DNA"/>
</dbReference>